<dbReference type="Proteomes" id="UP000582837">
    <property type="component" value="Unassembled WGS sequence"/>
</dbReference>
<comment type="caution">
    <text evidence="1">The sequence shown here is derived from an EMBL/GenBank/DDBJ whole genome shotgun (WGS) entry which is preliminary data.</text>
</comment>
<dbReference type="EMBL" id="JACHIA010000007">
    <property type="protein sequence ID" value="MBB6071169.1"/>
    <property type="molecule type" value="Genomic_DNA"/>
</dbReference>
<gene>
    <name evidence="1" type="ORF">HNQ61_002793</name>
</gene>
<keyword evidence="2" id="KW-1185">Reference proteome</keyword>
<dbReference type="AlphaFoldDB" id="A0A841GZR6"/>
<protein>
    <submittedName>
        <fullName evidence="1">Uncharacterized protein</fullName>
    </submittedName>
</protein>
<reference evidence="1 2" key="1">
    <citation type="submission" date="2020-08" db="EMBL/GenBank/DDBJ databases">
        <title>Genomic Encyclopedia of Type Strains, Phase IV (KMG-IV): sequencing the most valuable type-strain genomes for metagenomic binning, comparative biology and taxonomic classification.</title>
        <authorList>
            <person name="Goeker M."/>
        </authorList>
    </citation>
    <scope>NUCLEOTIDE SEQUENCE [LARGE SCALE GENOMIC DNA]</scope>
    <source>
        <strain evidence="1 2">DSM 29007</strain>
    </source>
</reference>
<accession>A0A841GZR6</accession>
<sequence>MADDLRARADERFARALEQSGARDPRNFFRDWMRDLKARDAEAYRRALAYFNDVLIPTVARDDSDPVAEWLEYGRVLADLSTPGRAMQFDTTGRATPYARPVPPDHMVLHVPAQATAPALVLGIPPRLSLHQRAAYDLLVRQSLGEKR</sequence>
<proteinExistence type="predicted"/>
<evidence type="ECO:0000313" key="2">
    <source>
        <dbReference type="Proteomes" id="UP000582837"/>
    </source>
</evidence>
<organism evidence="1 2">
    <name type="scientific">Longimicrobium terrae</name>
    <dbReference type="NCBI Taxonomy" id="1639882"/>
    <lineage>
        <taxon>Bacteria</taxon>
        <taxon>Pseudomonadati</taxon>
        <taxon>Gemmatimonadota</taxon>
        <taxon>Longimicrobiia</taxon>
        <taxon>Longimicrobiales</taxon>
        <taxon>Longimicrobiaceae</taxon>
        <taxon>Longimicrobium</taxon>
    </lineage>
</organism>
<dbReference type="RefSeq" id="WP_170033827.1">
    <property type="nucleotide sequence ID" value="NZ_JABDTL010000001.1"/>
</dbReference>
<evidence type="ECO:0000313" key="1">
    <source>
        <dbReference type="EMBL" id="MBB6071169.1"/>
    </source>
</evidence>
<name>A0A841GZR6_9BACT</name>